<dbReference type="SUPFAM" id="SSF89796">
    <property type="entry name" value="CoA-transferase family III (CaiB/BaiF)"/>
    <property type="match status" value="1"/>
</dbReference>
<evidence type="ECO:0000313" key="4">
    <source>
        <dbReference type="Proteomes" id="UP001596139"/>
    </source>
</evidence>
<dbReference type="InterPro" id="IPR023606">
    <property type="entry name" value="CoA-Trfase_III_dom_1_sf"/>
</dbReference>
<dbReference type="InterPro" id="IPR003673">
    <property type="entry name" value="CoA-Trfase_fam_III"/>
</dbReference>
<dbReference type="PANTHER" id="PTHR48207:SF3">
    <property type="entry name" value="SUCCINATE--HYDROXYMETHYLGLUTARATE COA-TRANSFERASE"/>
    <property type="match status" value="1"/>
</dbReference>
<dbReference type="InterPro" id="IPR044855">
    <property type="entry name" value="CoA-Trfase_III_dom3_sf"/>
</dbReference>
<keyword evidence="4" id="KW-1185">Reference proteome</keyword>
<protein>
    <submittedName>
        <fullName evidence="3">CaiB/BaiF CoA transferase family protein</fullName>
    </submittedName>
</protein>
<proteinExistence type="predicted"/>
<accession>A0ABW1MGG4</accession>
<dbReference type="Gene3D" id="3.30.1540.10">
    <property type="entry name" value="formyl-coa transferase, domain 3"/>
    <property type="match status" value="1"/>
</dbReference>
<name>A0ABW1MGG4_9ACTN</name>
<dbReference type="EMBL" id="JBHSPX010000003">
    <property type="protein sequence ID" value="MFC6062755.1"/>
    <property type="molecule type" value="Genomic_DNA"/>
</dbReference>
<dbReference type="RefSeq" id="WP_078648843.1">
    <property type="nucleotide sequence ID" value="NZ_JBHSPX010000003.1"/>
</dbReference>
<dbReference type="PANTHER" id="PTHR48207">
    <property type="entry name" value="SUCCINATE--HYDROXYMETHYLGLUTARATE COA-TRANSFERASE"/>
    <property type="match status" value="1"/>
</dbReference>
<evidence type="ECO:0000256" key="1">
    <source>
        <dbReference type="ARBA" id="ARBA00022679"/>
    </source>
</evidence>
<dbReference type="Gene3D" id="3.40.50.10540">
    <property type="entry name" value="Crotonobetainyl-coa:carnitine coa-transferase, domain 1"/>
    <property type="match status" value="1"/>
</dbReference>
<dbReference type="Pfam" id="PF02515">
    <property type="entry name" value="CoA_transf_3"/>
    <property type="match status" value="1"/>
</dbReference>
<comment type="caution">
    <text evidence="3">The sequence shown here is derived from an EMBL/GenBank/DDBJ whole genome shotgun (WGS) entry which is preliminary data.</text>
</comment>
<gene>
    <name evidence="3" type="ORF">ACFP4F_09340</name>
</gene>
<evidence type="ECO:0000313" key="3">
    <source>
        <dbReference type="EMBL" id="MFC6062755.1"/>
    </source>
</evidence>
<feature type="region of interest" description="Disordered" evidence="2">
    <location>
        <begin position="1"/>
        <end position="34"/>
    </location>
</feature>
<dbReference type="GO" id="GO:0016740">
    <property type="term" value="F:transferase activity"/>
    <property type="evidence" value="ECO:0007669"/>
    <property type="project" value="UniProtKB-KW"/>
</dbReference>
<dbReference type="InterPro" id="IPR050483">
    <property type="entry name" value="CoA-transferase_III_domain"/>
</dbReference>
<organism evidence="3 4">
    <name type="scientific">Streptomyces ochraceiscleroticus</name>
    <dbReference type="NCBI Taxonomy" id="47761"/>
    <lineage>
        <taxon>Bacteria</taxon>
        <taxon>Bacillati</taxon>
        <taxon>Actinomycetota</taxon>
        <taxon>Actinomycetes</taxon>
        <taxon>Kitasatosporales</taxon>
        <taxon>Streptomycetaceae</taxon>
        <taxon>Streptomyces</taxon>
    </lineage>
</organism>
<reference evidence="4" key="1">
    <citation type="journal article" date="2019" name="Int. J. Syst. Evol. Microbiol.">
        <title>The Global Catalogue of Microorganisms (GCM) 10K type strain sequencing project: providing services to taxonomists for standard genome sequencing and annotation.</title>
        <authorList>
            <consortium name="The Broad Institute Genomics Platform"/>
            <consortium name="The Broad Institute Genome Sequencing Center for Infectious Disease"/>
            <person name="Wu L."/>
            <person name="Ma J."/>
        </authorList>
    </citation>
    <scope>NUCLEOTIDE SEQUENCE [LARGE SCALE GENOMIC DNA]</scope>
    <source>
        <strain evidence="4">CGMCC 1.15180</strain>
    </source>
</reference>
<feature type="compositionally biased region" description="Low complexity" evidence="2">
    <location>
        <begin position="1"/>
        <end position="13"/>
    </location>
</feature>
<keyword evidence="1 3" id="KW-0808">Transferase</keyword>
<dbReference type="Proteomes" id="UP001596139">
    <property type="component" value="Unassembled WGS sequence"/>
</dbReference>
<sequence length="433" mass="46380">MSEPHSPHSQQSEHSPEHHLAPGPATDRATGGALGPAAGPLAGLVVVSLEQAVAAPFATRQLADLGARVIKIERPGSGDLARGYDRTVRGMSSHFVWLNRGKESVELDIRSPEGNRQLHALVDRADVLVQNLAPGAAARLGIGHHALALSHPRLITCDISGYGSSGGYRDRKAYDLLVQSEAGLLSITGTPDTPSKVGLSIADICAGMYAYSGILTALLELARTGEGSRLEISMLEALGEWMGYAEYFTRYGGTAPGRTGASHATIAPYGPFATRDGKTIVLGLQNEREWASFCEIVLRRPELCDDNRFAGNADRVAHRADLDKLVRDVAGGLTAKELVTRLEEARIAYARQRGMEEFSDHPQLRERGRWASFDSPVGELEGLIPPVTFHGEDGTPQRLRPVPGLGEHTESVLAWLDASQAGTRDGSAPCPQN</sequence>
<evidence type="ECO:0000256" key="2">
    <source>
        <dbReference type="SAM" id="MobiDB-lite"/>
    </source>
</evidence>